<name>A0ABN7SNH0_OIKDI</name>
<proteinExistence type="predicted"/>
<evidence type="ECO:0000256" key="1">
    <source>
        <dbReference type="SAM" id="MobiDB-lite"/>
    </source>
</evidence>
<sequence>MVHAVKRYCFCQRCCLRRTQCMVAQMDKALEERDPKMRRGPRQTFSFKCFHIRIKLRSRRKNSRTARSTGLSGEMQRFSSSF</sequence>
<accession>A0ABN7SNH0</accession>
<organism evidence="2 3">
    <name type="scientific">Oikopleura dioica</name>
    <name type="common">Tunicate</name>
    <dbReference type="NCBI Taxonomy" id="34765"/>
    <lineage>
        <taxon>Eukaryota</taxon>
        <taxon>Metazoa</taxon>
        <taxon>Chordata</taxon>
        <taxon>Tunicata</taxon>
        <taxon>Appendicularia</taxon>
        <taxon>Copelata</taxon>
        <taxon>Oikopleuridae</taxon>
        <taxon>Oikopleura</taxon>
    </lineage>
</organism>
<feature type="compositionally biased region" description="Polar residues" evidence="1">
    <location>
        <begin position="65"/>
        <end position="82"/>
    </location>
</feature>
<evidence type="ECO:0000313" key="2">
    <source>
        <dbReference type="EMBL" id="CAG5102327.1"/>
    </source>
</evidence>
<protein>
    <submittedName>
        <fullName evidence="2">Oidioi.mRNA.OKI2018_I69.chr1.g249.t1.cds</fullName>
    </submittedName>
</protein>
<dbReference type="EMBL" id="OU015566">
    <property type="protein sequence ID" value="CAG5102327.1"/>
    <property type="molecule type" value="Genomic_DNA"/>
</dbReference>
<gene>
    <name evidence="2" type="ORF">OKIOD_LOCUS9014</name>
</gene>
<evidence type="ECO:0000313" key="3">
    <source>
        <dbReference type="Proteomes" id="UP001158576"/>
    </source>
</evidence>
<feature type="region of interest" description="Disordered" evidence="1">
    <location>
        <begin position="58"/>
        <end position="82"/>
    </location>
</feature>
<reference evidence="2 3" key="1">
    <citation type="submission" date="2021-04" db="EMBL/GenBank/DDBJ databases">
        <authorList>
            <person name="Bliznina A."/>
        </authorList>
    </citation>
    <scope>NUCLEOTIDE SEQUENCE [LARGE SCALE GENOMIC DNA]</scope>
</reference>
<dbReference type="Proteomes" id="UP001158576">
    <property type="component" value="Chromosome 1"/>
</dbReference>
<keyword evidence="3" id="KW-1185">Reference proteome</keyword>